<dbReference type="InterPro" id="IPR000832">
    <property type="entry name" value="GPCR_2_secretin-like"/>
</dbReference>
<feature type="transmembrane region" description="Helical" evidence="6">
    <location>
        <begin position="421"/>
        <end position="445"/>
    </location>
</feature>
<dbReference type="AlphaFoldDB" id="A0A6P6RB38"/>
<keyword evidence="4 6" id="KW-0472">Membrane</keyword>
<comment type="subcellular location">
    <subcellularLocation>
        <location evidence="1">Membrane</location>
        <topology evidence="1">Multi-pass membrane protein</topology>
    </subcellularLocation>
</comment>
<dbReference type="PANTHER" id="PTHR12011:SF474">
    <property type="entry name" value="ADHESION G PROTEIN-COUPLED RECEPTOR G11-RELATED"/>
    <property type="match status" value="1"/>
</dbReference>
<evidence type="ECO:0000259" key="8">
    <source>
        <dbReference type="PROSITE" id="PS50221"/>
    </source>
</evidence>
<feature type="transmembrane region" description="Helical" evidence="6">
    <location>
        <begin position="580"/>
        <end position="602"/>
    </location>
</feature>
<dbReference type="GO" id="GO:0007166">
    <property type="term" value="P:cell surface receptor signaling pathway"/>
    <property type="evidence" value="ECO:0007669"/>
    <property type="project" value="InterPro"/>
</dbReference>
<reference evidence="11" key="1">
    <citation type="submission" date="2025-08" db="UniProtKB">
        <authorList>
            <consortium name="RefSeq"/>
        </authorList>
    </citation>
    <scope>IDENTIFICATION</scope>
    <source>
        <strain evidence="11">Wakin</strain>
        <tissue evidence="11">Muscle</tissue>
    </source>
</reference>
<keyword evidence="2 6" id="KW-0812">Transmembrane</keyword>
<feature type="domain" description="GAIN-B" evidence="8">
    <location>
        <begin position="265"/>
        <end position="412"/>
    </location>
</feature>
<feature type="transmembrane region" description="Helical" evidence="6">
    <location>
        <begin position="623"/>
        <end position="643"/>
    </location>
</feature>
<dbReference type="PROSITE" id="PS50261">
    <property type="entry name" value="G_PROTEIN_RECEP_F2_4"/>
    <property type="match status" value="1"/>
</dbReference>
<feature type="transmembrane region" description="Helical" evidence="6">
    <location>
        <begin position="530"/>
        <end position="551"/>
    </location>
</feature>
<evidence type="ECO:0000313" key="11">
    <source>
        <dbReference type="RefSeq" id="XP_026142490.1"/>
    </source>
</evidence>
<dbReference type="PROSITE" id="PS50221">
    <property type="entry name" value="GAIN_B"/>
    <property type="match status" value="1"/>
</dbReference>
<evidence type="ECO:0000256" key="7">
    <source>
        <dbReference type="SAM" id="SignalP"/>
    </source>
</evidence>
<sequence length="705" mass="80483">MSGQKQNLLWLMIICCAACQITCSENLIQIKVNLTDQCFWNQSSSPYSDIIQTPLSYDLERCHTMNVTLNISSRGRCRSYNFTIAKQKENYEIRMNEEIKDIQLRFLRNDDCLPSAPEEAKTQTCLSYDLEKCHMMNFTLNISSRGQCRSYSFTITKQMENCEIGMNEDIKGIELMFLRNGDCLLEEEAASRKCILHLNNIDWMCVTYDKSNIDEVVEAPEASNYLGKMESKMEEMDKKHISKQIINGKAIGLLQIHDENTTTEDTCYSSNQNMINVVDCQSIPNTNFSWAVKIPKEAVNKSRQENNGCAFVAVLQFKNMRNKKQTKNLSVLNDEVYGITMRANISNLTNNIEMLFGRNDKGSKASCVSWDGKGELNWTTFGCETEINNNTIKCSCSHLTFFAVLMSQSDAKITAKDLESLTYITSAGCGISIFFLSIALFMHFLLRKAKSNQATKILMNMFVALCLLNISFLSNESVANTGDNAVCVFIALLLHYSMLASFTWFFIQALHMYLWLIRQNVSITNYMRKITVLGWVCPAPVVTVIVSVGGYKGVILNTTSGKITRMCWINDHYIHYIVNIGYYALVFVFTAGIFIMIVTKIIQSRIIRSTEDKRKMFRKHLMMVLSLFLLFGLTWSVAFFSYGPMLIPSYYIFTVLNSFQGFFLFLYYYHIHNDVAGQFSDDPENTDSNTTITQSSINAVENIYN</sequence>
<proteinExistence type="predicted"/>
<protein>
    <submittedName>
        <fullName evidence="11">Adhesion G-protein coupled receptor G2-like</fullName>
    </submittedName>
</protein>
<feature type="transmembrane region" description="Helical" evidence="6">
    <location>
        <begin position="457"/>
        <end position="474"/>
    </location>
</feature>
<evidence type="ECO:0000256" key="4">
    <source>
        <dbReference type="ARBA" id="ARBA00023136"/>
    </source>
</evidence>
<evidence type="ECO:0000259" key="9">
    <source>
        <dbReference type="PROSITE" id="PS50261"/>
    </source>
</evidence>
<name>A0A6P6RB38_CARAU</name>
<dbReference type="Pfam" id="PF01825">
    <property type="entry name" value="GPS"/>
    <property type="match status" value="1"/>
</dbReference>
<dbReference type="InterPro" id="IPR000203">
    <property type="entry name" value="GPS"/>
</dbReference>
<dbReference type="Gene3D" id="1.20.1070.10">
    <property type="entry name" value="Rhodopsin 7-helix transmembrane proteins"/>
    <property type="match status" value="1"/>
</dbReference>
<dbReference type="GO" id="GO:0007189">
    <property type="term" value="P:adenylate cyclase-activating G protein-coupled receptor signaling pathway"/>
    <property type="evidence" value="ECO:0007669"/>
    <property type="project" value="TreeGrafter"/>
</dbReference>
<dbReference type="PRINTS" id="PR00249">
    <property type="entry name" value="GPCRSECRETIN"/>
</dbReference>
<dbReference type="Pfam" id="PF00002">
    <property type="entry name" value="7tm_2"/>
    <property type="match status" value="1"/>
</dbReference>
<dbReference type="Proteomes" id="UP000515129">
    <property type="component" value="Chromosome 17"/>
</dbReference>
<evidence type="ECO:0000256" key="1">
    <source>
        <dbReference type="ARBA" id="ARBA00004141"/>
    </source>
</evidence>
<dbReference type="InterPro" id="IPR017981">
    <property type="entry name" value="GPCR_2-like_7TM"/>
</dbReference>
<feature type="transmembrane region" description="Helical" evidence="6">
    <location>
        <begin position="649"/>
        <end position="669"/>
    </location>
</feature>
<organism evidence="10 11">
    <name type="scientific">Carassius auratus</name>
    <name type="common">Goldfish</name>
    <dbReference type="NCBI Taxonomy" id="7957"/>
    <lineage>
        <taxon>Eukaryota</taxon>
        <taxon>Metazoa</taxon>
        <taxon>Chordata</taxon>
        <taxon>Craniata</taxon>
        <taxon>Vertebrata</taxon>
        <taxon>Euteleostomi</taxon>
        <taxon>Actinopterygii</taxon>
        <taxon>Neopterygii</taxon>
        <taxon>Teleostei</taxon>
        <taxon>Ostariophysi</taxon>
        <taxon>Cypriniformes</taxon>
        <taxon>Cyprinidae</taxon>
        <taxon>Cyprininae</taxon>
        <taxon>Carassius</taxon>
    </lineage>
</organism>
<feature type="signal peptide" evidence="7">
    <location>
        <begin position="1"/>
        <end position="23"/>
    </location>
</feature>
<dbReference type="GeneID" id="113117785"/>
<dbReference type="PANTHER" id="PTHR12011">
    <property type="entry name" value="ADHESION G-PROTEIN COUPLED RECEPTOR"/>
    <property type="match status" value="1"/>
</dbReference>
<dbReference type="OrthoDB" id="6134459at2759"/>
<evidence type="ECO:0000256" key="6">
    <source>
        <dbReference type="SAM" id="Phobius"/>
    </source>
</evidence>
<keyword evidence="3 6" id="KW-1133">Transmembrane helix</keyword>
<evidence type="ECO:0000256" key="3">
    <source>
        <dbReference type="ARBA" id="ARBA00022989"/>
    </source>
</evidence>
<dbReference type="InterPro" id="IPR046338">
    <property type="entry name" value="GAIN_dom_sf"/>
</dbReference>
<keyword evidence="5" id="KW-1015">Disulfide bond</keyword>
<evidence type="ECO:0000256" key="2">
    <source>
        <dbReference type="ARBA" id="ARBA00022692"/>
    </source>
</evidence>
<keyword evidence="10" id="KW-1185">Reference proteome</keyword>
<feature type="domain" description="G-protein coupled receptors family 2 profile 2" evidence="9">
    <location>
        <begin position="421"/>
        <end position="672"/>
    </location>
</feature>
<feature type="chain" id="PRO_5027917626" evidence="7">
    <location>
        <begin position="24"/>
        <end position="705"/>
    </location>
</feature>
<dbReference type="InterPro" id="IPR057244">
    <property type="entry name" value="GAIN_B"/>
</dbReference>
<dbReference type="RefSeq" id="XP_026142490.1">
    <property type="nucleotide sequence ID" value="XM_026286705.1"/>
</dbReference>
<feature type="transmembrane region" description="Helical" evidence="6">
    <location>
        <begin position="486"/>
        <end position="510"/>
    </location>
</feature>
<evidence type="ECO:0000256" key="5">
    <source>
        <dbReference type="ARBA" id="ARBA00023157"/>
    </source>
</evidence>
<evidence type="ECO:0000313" key="10">
    <source>
        <dbReference type="Proteomes" id="UP000515129"/>
    </source>
</evidence>
<dbReference type="GO" id="GO:0005886">
    <property type="term" value="C:plasma membrane"/>
    <property type="evidence" value="ECO:0007669"/>
    <property type="project" value="TreeGrafter"/>
</dbReference>
<keyword evidence="7" id="KW-0732">Signal</keyword>
<accession>A0A6P6RB38</accession>
<dbReference type="Gene3D" id="2.60.220.50">
    <property type="match status" value="1"/>
</dbReference>
<gene>
    <name evidence="11" type="primary">LOC113117785</name>
</gene>
<dbReference type="SMART" id="SM00303">
    <property type="entry name" value="GPS"/>
    <property type="match status" value="1"/>
</dbReference>
<dbReference type="GO" id="GO:0004930">
    <property type="term" value="F:G protein-coupled receptor activity"/>
    <property type="evidence" value="ECO:0007669"/>
    <property type="project" value="InterPro"/>
</dbReference>
<dbReference type="KEGG" id="caua:113117785"/>